<evidence type="ECO:0000256" key="1">
    <source>
        <dbReference type="SAM" id="Phobius"/>
    </source>
</evidence>
<keyword evidence="1" id="KW-1133">Transmembrane helix</keyword>
<feature type="transmembrane region" description="Helical" evidence="1">
    <location>
        <begin position="70"/>
        <end position="89"/>
    </location>
</feature>
<dbReference type="EMBL" id="GDID01002129">
    <property type="protein sequence ID" value="JAP94477.1"/>
    <property type="molecule type" value="Transcribed_RNA"/>
</dbReference>
<feature type="transmembrane region" description="Helical" evidence="1">
    <location>
        <begin position="196"/>
        <end position="217"/>
    </location>
</feature>
<gene>
    <name evidence="2" type="ORF">TPC1_12855</name>
</gene>
<accession>A0A146KD95</accession>
<feature type="transmembrane region" description="Helical" evidence="1">
    <location>
        <begin position="237"/>
        <end position="253"/>
    </location>
</feature>
<dbReference type="InterPro" id="IPR036259">
    <property type="entry name" value="MFS_trans_sf"/>
</dbReference>
<dbReference type="Gene3D" id="1.20.1250.20">
    <property type="entry name" value="MFS general substrate transporter like domains"/>
    <property type="match status" value="1"/>
</dbReference>
<evidence type="ECO:0000313" key="2">
    <source>
        <dbReference type="EMBL" id="JAP94477.1"/>
    </source>
</evidence>
<sequence>QIYIILSGIPTALSSSLLASAMQEMKKQFPDKSQTEIKQLNSLPSLLISITAPVTMILLHKLLKKYKIVLFIDLILFSLIGFLPALFYSDYTAILVLRVLLGIFCGISEPFSLSLINKNYFQPSFFGYRATAMSFISLLFNICGGLMVDGICWYSLFYVYLFGVLLAVLVLVTNTNETNYEKIQIQAQPIKSTRQITIQLLPAFTTAFFSQIAYFIIPSSISFKLKQLDIKDAFKSGLATGLSMFFNGFASLFYKNVLKFCKGQLNLACISAFTSSIFMVLFAFADQYWQVCVTVSLCGLFFGNMLANYNSWVGSIHQSPISMGVSTFCTFFSHFLTPYVYSFSDETWNIFASGITMFLLSVGLCLLVMQKKNEK</sequence>
<proteinExistence type="predicted"/>
<dbReference type="Pfam" id="PF07690">
    <property type="entry name" value="MFS_1"/>
    <property type="match status" value="1"/>
</dbReference>
<feature type="transmembrane region" description="Helical" evidence="1">
    <location>
        <begin position="43"/>
        <end position="63"/>
    </location>
</feature>
<feature type="non-terminal residue" evidence="2">
    <location>
        <position position="375"/>
    </location>
</feature>
<dbReference type="InterPro" id="IPR011701">
    <property type="entry name" value="MFS"/>
</dbReference>
<feature type="non-terminal residue" evidence="2">
    <location>
        <position position="1"/>
    </location>
</feature>
<protein>
    <submittedName>
        <fullName evidence="2">MFS permease (Drug)</fullName>
    </submittedName>
</protein>
<feature type="transmembrane region" description="Helical" evidence="1">
    <location>
        <begin position="95"/>
        <end position="116"/>
    </location>
</feature>
<feature type="transmembrane region" description="Helical" evidence="1">
    <location>
        <begin position="128"/>
        <end position="147"/>
    </location>
</feature>
<dbReference type="SUPFAM" id="SSF103473">
    <property type="entry name" value="MFS general substrate transporter"/>
    <property type="match status" value="1"/>
</dbReference>
<keyword evidence="1" id="KW-0472">Membrane</keyword>
<name>A0A146KD95_9EUKA</name>
<dbReference type="AlphaFoldDB" id="A0A146KD95"/>
<feature type="transmembrane region" description="Helical" evidence="1">
    <location>
        <begin position="288"/>
        <end position="309"/>
    </location>
</feature>
<feature type="transmembrane region" description="Helical" evidence="1">
    <location>
        <begin position="153"/>
        <end position="175"/>
    </location>
</feature>
<reference evidence="2" key="1">
    <citation type="submission" date="2015-07" db="EMBL/GenBank/DDBJ databases">
        <title>Adaptation to a free-living lifestyle via gene acquisitions in the diplomonad Trepomonas sp. PC1.</title>
        <authorList>
            <person name="Xu F."/>
            <person name="Jerlstrom-Hultqvist J."/>
            <person name="Kolisko M."/>
            <person name="Simpson A.G.B."/>
            <person name="Roger A.J."/>
            <person name="Svard S.G."/>
            <person name="Andersson J.O."/>
        </authorList>
    </citation>
    <scope>NUCLEOTIDE SEQUENCE</scope>
    <source>
        <strain evidence="2">PC1</strain>
    </source>
</reference>
<dbReference type="GO" id="GO:0022857">
    <property type="term" value="F:transmembrane transporter activity"/>
    <property type="evidence" value="ECO:0007669"/>
    <property type="project" value="InterPro"/>
</dbReference>
<feature type="transmembrane region" description="Helical" evidence="1">
    <location>
        <begin position="321"/>
        <end position="341"/>
    </location>
</feature>
<feature type="transmembrane region" description="Helical" evidence="1">
    <location>
        <begin position="347"/>
        <end position="369"/>
    </location>
</feature>
<feature type="transmembrane region" description="Helical" evidence="1">
    <location>
        <begin position="265"/>
        <end position="282"/>
    </location>
</feature>
<organism evidence="2">
    <name type="scientific">Trepomonas sp. PC1</name>
    <dbReference type="NCBI Taxonomy" id="1076344"/>
    <lineage>
        <taxon>Eukaryota</taxon>
        <taxon>Metamonada</taxon>
        <taxon>Diplomonadida</taxon>
        <taxon>Hexamitidae</taxon>
        <taxon>Hexamitinae</taxon>
        <taxon>Trepomonas</taxon>
    </lineage>
</organism>
<keyword evidence="1" id="KW-0812">Transmembrane</keyword>